<organism evidence="1">
    <name type="scientific">uncultured virus</name>
    <dbReference type="NCBI Taxonomy" id="340016"/>
    <lineage>
        <taxon>Viruses</taxon>
        <taxon>environmental samples</taxon>
    </lineage>
</organism>
<reference evidence="1" key="1">
    <citation type="submission" date="2016-10" db="EMBL/GenBank/DDBJ databases">
        <authorList>
            <person name="Varghese N."/>
        </authorList>
    </citation>
    <scope>NUCLEOTIDE SEQUENCE</scope>
</reference>
<dbReference type="EMBL" id="KY052816">
    <property type="protein sequence ID" value="ASF00180.1"/>
    <property type="molecule type" value="Genomic_DNA"/>
</dbReference>
<accession>A0A218MLL6</accession>
<sequence>MAKLIDIDWYAGGSLVINVEDVYRVDAKDADEMFLYYNIAAGSGPEIWVATLKFSASITDDDVTELQKAILSIQQSPQAMVKFKLPSEGKLDGTTPFAVAAATTPS</sequence>
<name>A0A218MLL6_9VIRU</name>
<reference evidence="1" key="2">
    <citation type="journal article" date="2017" name="Nat. Commun.">
        <title>Single-virus genomics reveals hidden cosmopolitan and abundant viruses.</title>
        <authorList>
            <person name="Martinez-Hernandez F."/>
            <person name="Fornas O."/>
            <person name="Lluesma Gomez M."/>
            <person name="Bolduc B."/>
            <person name="de la Cruz Pena M.J."/>
            <person name="Martinez J.M."/>
            <person name="Anton J."/>
            <person name="Gasol J.M."/>
            <person name="Rosselli R."/>
            <person name="Rodriguez-Valera F."/>
            <person name="Sullivan M.B."/>
            <person name="Acinas S.G."/>
            <person name="Martinez-Garcia M."/>
        </authorList>
    </citation>
    <scope>NUCLEOTIDE SEQUENCE</scope>
</reference>
<protein>
    <submittedName>
        <fullName evidence="1">Uncharacterized protein</fullName>
    </submittedName>
</protein>
<proteinExistence type="predicted"/>
<evidence type="ECO:0000313" key="1">
    <source>
        <dbReference type="EMBL" id="ASF00180.1"/>
    </source>
</evidence>